<evidence type="ECO:0000313" key="3">
    <source>
        <dbReference type="Proteomes" id="UP001418222"/>
    </source>
</evidence>
<gene>
    <name evidence="2" type="ORF">KSP39_PZI012812</name>
</gene>
<dbReference type="Proteomes" id="UP001418222">
    <property type="component" value="Unassembled WGS sequence"/>
</dbReference>
<keyword evidence="1" id="KW-0812">Transmembrane</keyword>
<protein>
    <submittedName>
        <fullName evidence="2">Uncharacterized protein</fullName>
    </submittedName>
</protein>
<keyword evidence="1" id="KW-0472">Membrane</keyword>
<accession>A0AAP0G4G1</accession>
<organism evidence="2 3">
    <name type="scientific">Platanthera zijinensis</name>
    <dbReference type="NCBI Taxonomy" id="2320716"/>
    <lineage>
        <taxon>Eukaryota</taxon>
        <taxon>Viridiplantae</taxon>
        <taxon>Streptophyta</taxon>
        <taxon>Embryophyta</taxon>
        <taxon>Tracheophyta</taxon>
        <taxon>Spermatophyta</taxon>
        <taxon>Magnoliopsida</taxon>
        <taxon>Liliopsida</taxon>
        <taxon>Asparagales</taxon>
        <taxon>Orchidaceae</taxon>
        <taxon>Orchidoideae</taxon>
        <taxon>Orchideae</taxon>
        <taxon>Orchidinae</taxon>
        <taxon>Platanthera</taxon>
    </lineage>
</organism>
<dbReference type="AlphaFoldDB" id="A0AAP0G4G1"/>
<reference evidence="2 3" key="1">
    <citation type="journal article" date="2022" name="Nat. Plants">
        <title>Genomes of leafy and leafless Platanthera orchids illuminate the evolution of mycoheterotrophy.</title>
        <authorList>
            <person name="Li M.H."/>
            <person name="Liu K.W."/>
            <person name="Li Z."/>
            <person name="Lu H.C."/>
            <person name="Ye Q.L."/>
            <person name="Zhang D."/>
            <person name="Wang J.Y."/>
            <person name="Li Y.F."/>
            <person name="Zhong Z.M."/>
            <person name="Liu X."/>
            <person name="Yu X."/>
            <person name="Liu D.K."/>
            <person name="Tu X.D."/>
            <person name="Liu B."/>
            <person name="Hao Y."/>
            <person name="Liao X.Y."/>
            <person name="Jiang Y.T."/>
            <person name="Sun W.H."/>
            <person name="Chen J."/>
            <person name="Chen Y.Q."/>
            <person name="Ai Y."/>
            <person name="Zhai J.W."/>
            <person name="Wu S.S."/>
            <person name="Zhou Z."/>
            <person name="Hsiao Y.Y."/>
            <person name="Wu W.L."/>
            <person name="Chen Y.Y."/>
            <person name="Lin Y.F."/>
            <person name="Hsu J.L."/>
            <person name="Li C.Y."/>
            <person name="Wang Z.W."/>
            <person name="Zhao X."/>
            <person name="Zhong W.Y."/>
            <person name="Ma X.K."/>
            <person name="Ma L."/>
            <person name="Huang J."/>
            <person name="Chen G.Z."/>
            <person name="Huang M.Z."/>
            <person name="Huang L."/>
            <person name="Peng D.H."/>
            <person name="Luo Y.B."/>
            <person name="Zou S.Q."/>
            <person name="Chen S.P."/>
            <person name="Lan S."/>
            <person name="Tsai W.C."/>
            <person name="Van de Peer Y."/>
            <person name="Liu Z.J."/>
        </authorList>
    </citation>
    <scope>NUCLEOTIDE SEQUENCE [LARGE SCALE GENOMIC DNA]</scope>
    <source>
        <strain evidence="2">Lor287</strain>
    </source>
</reference>
<comment type="caution">
    <text evidence="2">The sequence shown here is derived from an EMBL/GenBank/DDBJ whole genome shotgun (WGS) entry which is preliminary data.</text>
</comment>
<sequence>MAVLPSAANLLGANLRAHLLPNAIPICRIFFASEHKKPIIRNLHTILSRVCCSNLKQNTVETLSKDDTELSDGAQWVILKPWDVPWDWKVTTFVMMPYIMSIFLTGIVESARQQGAPGSYMENMFVQLNNTDELAIKIFMDQLLKSMAKLLVLYIFVRPHQPFPEDIFSLDWGSPFNATNGWILWAVGGLSIACLVAFLIKVLISGLYAGHADNGYYLRTRHCGNLGSSLRRSALSWFSVSFIDKMALSLPSIFFILKFDMLNFNFNQCLI</sequence>
<name>A0AAP0G4G1_9ASPA</name>
<proteinExistence type="predicted"/>
<dbReference type="EMBL" id="JBBWWQ010000010">
    <property type="protein sequence ID" value="KAK8936538.1"/>
    <property type="molecule type" value="Genomic_DNA"/>
</dbReference>
<feature type="transmembrane region" description="Helical" evidence="1">
    <location>
        <begin position="182"/>
        <end position="209"/>
    </location>
</feature>
<evidence type="ECO:0000313" key="2">
    <source>
        <dbReference type="EMBL" id="KAK8936538.1"/>
    </source>
</evidence>
<evidence type="ECO:0000256" key="1">
    <source>
        <dbReference type="SAM" id="Phobius"/>
    </source>
</evidence>
<keyword evidence="1" id="KW-1133">Transmembrane helix</keyword>
<keyword evidence="3" id="KW-1185">Reference proteome</keyword>
<feature type="transmembrane region" description="Helical" evidence="1">
    <location>
        <begin position="234"/>
        <end position="257"/>
    </location>
</feature>